<dbReference type="Proteomes" id="UP000805841">
    <property type="component" value="Unassembled WGS sequence"/>
</dbReference>
<evidence type="ECO:0000313" key="1">
    <source>
        <dbReference type="EMBL" id="MBD1600700.1"/>
    </source>
</evidence>
<dbReference type="RefSeq" id="WP_190423327.1">
    <property type="nucleotide sequence ID" value="NZ_JAAOCA010000024.1"/>
</dbReference>
<sequence length="247" mass="27928">MYRLVCADRSNTPLGSISPSFSALSVAPYGYYGEGNAGGPACVFNGQLLESSINGYLPGNGYRLYTPALMRFARPDHWAPFSRGGINAYAYCAAEPINASDPSGRFWILTPGRLFRFKLAPKIKGSVEANAFEQVYASFENVNWRQQLVTRKTRSAKALDNYIKLDAQKQELLTEVGVFGANRQRMFEQQSFEWRQVEARRESASALRKKRLKQRAAPRGLPTLEDANERWQRRRLFMHLPGADSFD</sequence>
<dbReference type="InterPro" id="IPR022385">
    <property type="entry name" value="Rhs_assc_core"/>
</dbReference>
<protein>
    <submittedName>
        <fullName evidence="1">RHS repeat-associated core domain-containing protein</fullName>
    </submittedName>
</protein>
<comment type="caution">
    <text evidence="1">The sequence shown here is derived from an EMBL/GenBank/DDBJ whole genome shotgun (WGS) entry which is preliminary data.</text>
</comment>
<dbReference type="Gene3D" id="2.180.10.10">
    <property type="entry name" value="RHS repeat-associated core"/>
    <property type="match status" value="1"/>
</dbReference>
<dbReference type="SUPFAM" id="SSF56399">
    <property type="entry name" value="ADP-ribosylation"/>
    <property type="match status" value="1"/>
</dbReference>
<keyword evidence="2" id="KW-1185">Reference proteome</keyword>
<gene>
    <name evidence="1" type="ORF">HAQ05_18600</name>
</gene>
<organism evidence="1 2">
    <name type="scientific">Pseudomonas typographi</name>
    <dbReference type="NCBI Taxonomy" id="2715964"/>
    <lineage>
        <taxon>Bacteria</taxon>
        <taxon>Pseudomonadati</taxon>
        <taxon>Pseudomonadota</taxon>
        <taxon>Gammaproteobacteria</taxon>
        <taxon>Pseudomonadales</taxon>
        <taxon>Pseudomonadaceae</taxon>
        <taxon>Pseudomonas</taxon>
    </lineage>
</organism>
<dbReference type="NCBIfam" id="TIGR03696">
    <property type="entry name" value="Rhs_assc_core"/>
    <property type="match status" value="1"/>
</dbReference>
<reference evidence="1 2" key="1">
    <citation type="journal article" date="2020" name="Insects">
        <title>Bacteria Belonging to Pseudomonas typographi sp. nov. from the Bark Beetle Ips typographus Have Genomic Potential to Aid in the Host Ecology.</title>
        <authorList>
            <person name="Peral-Aranega E."/>
            <person name="Saati-Santamaria Z."/>
            <person name="Kolarik M."/>
            <person name="Rivas R."/>
            <person name="Garcia-Fraile P."/>
        </authorList>
    </citation>
    <scope>NUCLEOTIDE SEQUENCE [LARGE SCALE GENOMIC DNA]</scope>
    <source>
        <strain evidence="1 2">CA3A</strain>
    </source>
</reference>
<accession>A0ABR7Z5A7</accession>
<dbReference type="EMBL" id="JAAOCA010000024">
    <property type="protein sequence ID" value="MBD1600700.1"/>
    <property type="molecule type" value="Genomic_DNA"/>
</dbReference>
<evidence type="ECO:0000313" key="2">
    <source>
        <dbReference type="Proteomes" id="UP000805841"/>
    </source>
</evidence>
<name>A0ABR7Z5A7_9PSED</name>
<proteinExistence type="predicted"/>